<dbReference type="EMBL" id="CAJHIS010000057">
    <property type="protein sequence ID" value="CAD6495084.1"/>
    <property type="molecule type" value="Genomic_DNA"/>
</dbReference>
<accession>A0A811TH33</accession>
<reference evidence="1" key="1">
    <citation type="submission" date="2020-10" db="EMBL/GenBank/DDBJ databases">
        <authorList>
            <person name="Hahn C.J."/>
            <person name="Laso-Perez R."/>
            <person name="Vulcano F."/>
            <person name="Vaziourakis K.-M."/>
            <person name="Stokke R."/>
            <person name="Steen I.H."/>
            <person name="Teske A."/>
            <person name="Boetius A."/>
            <person name="Liebeke M."/>
            <person name="Amann R."/>
            <person name="Knittel K."/>
        </authorList>
    </citation>
    <scope>NUCLEOTIDE SEQUENCE</scope>
    <source>
        <strain evidence="1">Gfbio:e3339647-f889-4370-9287-4fb5cb688e4c:AG392D22_GoMArc1</strain>
    </source>
</reference>
<evidence type="ECO:0000313" key="2">
    <source>
        <dbReference type="Proteomes" id="UP000634805"/>
    </source>
</evidence>
<dbReference type="AlphaFoldDB" id="A0A811TH33"/>
<evidence type="ECO:0000313" key="1">
    <source>
        <dbReference type="EMBL" id="CAD6495084.1"/>
    </source>
</evidence>
<comment type="caution">
    <text evidence="1">The sequence shown here is derived from an EMBL/GenBank/DDBJ whole genome shotgun (WGS) entry which is preliminary data.</text>
</comment>
<dbReference type="Proteomes" id="UP000634805">
    <property type="component" value="Unassembled WGS sequence"/>
</dbReference>
<protein>
    <submittedName>
        <fullName evidence="1">Uncharacterized protein</fullName>
    </submittedName>
</protein>
<gene>
    <name evidence="1" type="ORF">EMLJLAPB_01174</name>
</gene>
<name>A0A811TH33_9EURY</name>
<proteinExistence type="predicted"/>
<organism evidence="1 2">
    <name type="scientific">Candidatus Argoarchaeum ethanivorans</name>
    <dbReference type="NCBI Taxonomy" id="2608793"/>
    <lineage>
        <taxon>Archaea</taxon>
        <taxon>Methanobacteriati</taxon>
        <taxon>Methanobacteriota</taxon>
        <taxon>Stenosarchaea group</taxon>
        <taxon>Methanomicrobia</taxon>
        <taxon>Methanosarcinales</taxon>
        <taxon>Methanosarcinales incertae sedis</taxon>
        <taxon>GOM Arc I cluster</taxon>
        <taxon>Candidatus Argoarchaeum</taxon>
    </lineage>
</organism>
<sequence length="86" mass="9659">MPVLHEFTVLLVMLLYSEFHSSISVPQEITVLLVIILCDDSSSSIPSQSLPPVIECMTLLVIMFLFEDDSSISEFQQFLIVDPLIT</sequence>